<feature type="compositionally biased region" description="Basic and acidic residues" evidence="1">
    <location>
        <begin position="157"/>
        <end position="171"/>
    </location>
</feature>
<organism evidence="2 3">
    <name type="scientific">Scomber scombrus</name>
    <name type="common">Atlantic mackerel</name>
    <name type="synonym">Scomber vernalis</name>
    <dbReference type="NCBI Taxonomy" id="13677"/>
    <lineage>
        <taxon>Eukaryota</taxon>
        <taxon>Metazoa</taxon>
        <taxon>Chordata</taxon>
        <taxon>Craniata</taxon>
        <taxon>Vertebrata</taxon>
        <taxon>Euteleostomi</taxon>
        <taxon>Actinopterygii</taxon>
        <taxon>Neopterygii</taxon>
        <taxon>Teleostei</taxon>
        <taxon>Neoteleostei</taxon>
        <taxon>Acanthomorphata</taxon>
        <taxon>Pelagiaria</taxon>
        <taxon>Scombriformes</taxon>
        <taxon>Scombridae</taxon>
        <taxon>Scomber</taxon>
    </lineage>
</organism>
<protein>
    <submittedName>
        <fullName evidence="2">Uncharacterized protein</fullName>
    </submittedName>
</protein>
<evidence type="ECO:0000256" key="1">
    <source>
        <dbReference type="SAM" id="MobiDB-lite"/>
    </source>
</evidence>
<accession>A0AAV1N1N4</accession>
<dbReference type="EMBL" id="CAWUFR010000011">
    <property type="protein sequence ID" value="CAK6952844.1"/>
    <property type="molecule type" value="Genomic_DNA"/>
</dbReference>
<dbReference type="Proteomes" id="UP001314229">
    <property type="component" value="Unassembled WGS sequence"/>
</dbReference>
<feature type="region of interest" description="Disordered" evidence="1">
    <location>
        <begin position="81"/>
        <end position="171"/>
    </location>
</feature>
<comment type="caution">
    <text evidence="2">The sequence shown here is derived from an EMBL/GenBank/DDBJ whole genome shotgun (WGS) entry which is preliminary data.</text>
</comment>
<evidence type="ECO:0000313" key="3">
    <source>
        <dbReference type="Proteomes" id="UP001314229"/>
    </source>
</evidence>
<proteinExistence type="predicted"/>
<evidence type="ECO:0000313" key="2">
    <source>
        <dbReference type="EMBL" id="CAK6952844.1"/>
    </source>
</evidence>
<feature type="compositionally biased region" description="Polar residues" evidence="1">
    <location>
        <begin position="121"/>
        <end position="132"/>
    </location>
</feature>
<dbReference type="AlphaFoldDB" id="A0AAV1N1N4"/>
<gene>
    <name evidence="2" type="ORF">FSCOSCO3_A017755</name>
</gene>
<sequence>MMALESKLVNTTETQNCYQHLSGQNFTERNKRIKMLCSRCVLPFLAFYLLLDKVSAAVLPSGFRNKREVSWLDQELFPHLPDRSDQGDLSVGDAGEMGRDVNGRPAHSETLLTPTEHLSLPRQSQNQYQYNRKGNEKRRKVAPMDSIGSFQMSNFRNRNDEPDAHLEDYME</sequence>
<keyword evidence="3" id="KW-1185">Reference proteome</keyword>
<reference evidence="2 3" key="1">
    <citation type="submission" date="2024-01" db="EMBL/GenBank/DDBJ databases">
        <authorList>
            <person name="Alioto T."/>
            <person name="Alioto T."/>
            <person name="Gomez Garrido J."/>
        </authorList>
    </citation>
    <scope>NUCLEOTIDE SEQUENCE [LARGE SCALE GENOMIC DNA]</scope>
</reference>
<name>A0AAV1N1N4_SCOSC</name>